<proteinExistence type="predicted"/>
<protein>
    <recommendedName>
        <fullName evidence="5">YARHG domain-containing protein</fullName>
    </recommendedName>
</protein>
<dbReference type="Proteomes" id="UP000052946">
    <property type="component" value="Unassembled WGS sequence"/>
</dbReference>
<reference evidence="4" key="1">
    <citation type="submission" date="2015-07" db="EMBL/GenBank/DDBJ databases">
        <title>Draft Genome Sequence of Oceanobacillus picturae Heshi-B3 that Was Isolated from Fermented Rice Bran with Aging Salted Mackerel, Which Was Named Heshiko as Traditional Fermented Seafood in Japan.</title>
        <authorList>
            <person name="Akuzawa S."/>
            <person name="Nakagawa J."/>
            <person name="Kanekatsu T."/>
            <person name="Kanesaki Y."/>
            <person name="Suzuki T."/>
        </authorList>
    </citation>
    <scope>NUCLEOTIDE SEQUENCE [LARGE SCALE GENOMIC DNA]</scope>
    <source>
        <strain evidence="4">Heshi-B3</strain>
    </source>
</reference>
<accession>A0A0U9H9S8</accession>
<evidence type="ECO:0000313" key="3">
    <source>
        <dbReference type="EMBL" id="GAQ19461.1"/>
    </source>
</evidence>
<dbReference type="AlphaFoldDB" id="A0A0U9H9S8"/>
<dbReference type="EMBL" id="BBXV01000046">
    <property type="protein sequence ID" value="GAQ19461.1"/>
    <property type="molecule type" value="Genomic_DNA"/>
</dbReference>
<reference evidence="3 4" key="2">
    <citation type="journal article" date="2016" name="Genome Announc.">
        <title>Draft Genome Sequence of Oceanobacillus picturae Heshi-B3, Isolated from Fermented Rice Bran in a Traditional Japanese Seafood Dish.</title>
        <authorList>
            <person name="Akuzawa S."/>
            <person name="Nagaoka J."/>
            <person name="Kanekatsu M."/>
            <person name="Kanesaki Y."/>
            <person name="Suzuki T."/>
        </authorList>
    </citation>
    <scope>NUCLEOTIDE SEQUENCE [LARGE SCALE GENOMIC DNA]</scope>
    <source>
        <strain evidence="3 4">Heshi-B3</strain>
    </source>
</reference>
<feature type="chain" id="PRO_5006864816" description="YARHG domain-containing protein" evidence="2">
    <location>
        <begin position="24"/>
        <end position="225"/>
    </location>
</feature>
<gene>
    <name evidence="3" type="ORF">OPHB3_3430</name>
</gene>
<comment type="caution">
    <text evidence="3">The sequence shown here is derived from an EMBL/GenBank/DDBJ whole genome shotgun (WGS) entry which is preliminary data.</text>
</comment>
<dbReference type="OrthoDB" id="2723103at2"/>
<evidence type="ECO:0008006" key="5">
    <source>
        <dbReference type="Google" id="ProtNLM"/>
    </source>
</evidence>
<keyword evidence="2" id="KW-0732">Signal</keyword>
<organism evidence="3 4">
    <name type="scientific">Oceanobacillus picturae</name>
    <dbReference type="NCBI Taxonomy" id="171693"/>
    <lineage>
        <taxon>Bacteria</taxon>
        <taxon>Bacillati</taxon>
        <taxon>Bacillota</taxon>
        <taxon>Bacilli</taxon>
        <taxon>Bacillales</taxon>
        <taxon>Bacillaceae</taxon>
        <taxon>Oceanobacillus</taxon>
    </lineage>
</organism>
<evidence type="ECO:0000256" key="1">
    <source>
        <dbReference type="SAM" id="MobiDB-lite"/>
    </source>
</evidence>
<name>A0A0U9H9S8_9BACI</name>
<feature type="signal peptide" evidence="2">
    <location>
        <begin position="1"/>
        <end position="23"/>
    </location>
</feature>
<feature type="compositionally biased region" description="Basic and acidic residues" evidence="1">
    <location>
        <begin position="31"/>
        <end position="48"/>
    </location>
</feature>
<sequence>MKKIFLVLIVALFLIGGSVVIFATSNESSSDESKGEIKEETTEKEKGHGVSPIKGWSMSKFKEVENHFYGDADEYGFGEIETIEDVNREIIQMTSQKIESVKTRELLGGDAPTFPFTPVYPSGLGLFESTNNYAALTMDNLEYLQYVVSKLDLDKEINERYQGFLSEWKRRDFSNLIEVHKDLLHEYANPMDGTEQYLEVDDYRLATKEEEEAFLRHYGIGPQYQ</sequence>
<evidence type="ECO:0000256" key="2">
    <source>
        <dbReference type="SAM" id="SignalP"/>
    </source>
</evidence>
<dbReference type="RefSeq" id="WP_058951088.1">
    <property type="nucleotide sequence ID" value="NZ_BBXV01000046.1"/>
</dbReference>
<evidence type="ECO:0000313" key="4">
    <source>
        <dbReference type="Proteomes" id="UP000052946"/>
    </source>
</evidence>
<feature type="region of interest" description="Disordered" evidence="1">
    <location>
        <begin position="29"/>
        <end position="51"/>
    </location>
</feature>